<accession>A0A6A6BZL9</accession>
<name>A0A6A6BZL9_ZASCE</name>
<dbReference type="Proteomes" id="UP000799537">
    <property type="component" value="Unassembled WGS sequence"/>
</dbReference>
<dbReference type="InterPro" id="IPR029063">
    <property type="entry name" value="SAM-dependent_MTases_sf"/>
</dbReference>
<proteinExistence type="predicted"/>
<gene>
    <name evidence="2" type="ORF">M409DRAFT_71008</name>
</gene>
<dbReference type="Gene3D" id="3.40.50.150">
    <property type="entry name" value="Vaccinia Virus protein VP39"/>
    <property type="match status" value="1"/>
</dbReference>
<dbReference type="GeneID" id="54572271"/>
<sequence length="274" mass="30825">MSTPPSTHPTGPLNLLRPLLLISYSAFYAIPTIINLLITFNLNPFFSFEAFKDEWFARFWAFFGPKSRENAEPKVMPLLQNNARGVCLDIGPGSGQWLYMFAKAKNPDITKIYGVEPNFALHGALRENAEKAGLGGVYEVIGCGAEELSTKGGVQPGTIDTIVTVQCLCSIPTPQKIIKELYPLLKPGGRWLVYEHVKTKYQGDFVDYWQKIIDYVWPHFFNGCNVTRPSDEWLLQAGEWEEVNLRPGDGEGPYDTLPHIIGTLTKKQFEPLQQ</sequence>
<dbReference type="RefSeq" id="XP_033660337.1">
    <property type="nucleotide sequence ID" value="XM_033818999.1"/>
</dbReference>
<dbReference type="OrthoDB" id="540004at2759"/>
<dbReference type="AlphaFoldDB" id="A0A6A6BZL9"/>
<evidence type="ECO:0008006" key="4">
    <source>
        <dbReference type="Google" id="ProtNLM"/>
    </source>
</evidence>
<reference evidence="2" key="1">
    <citation type="journal article" date="2020" name="Stud. Mycol.">
        <title>101 Dothideomycetes genomes: a test case for predicting lifestyles and emergence of pathogens.</title>
        <authorList>
            <person name="Haridas S."/>
            <person name="Albert R."/>
            <person name="Binder M."/>
            <person name="Bloem J."/>
            <person name="Labutti K."/>
            <person name="Salamov A."/>
            <person name="Andreopoulos B."/>
            <person name="Baker S."/>
            <person name="Barry K."/>
            <person name="Bills G."/>
            <person name="Bluhm B."/>
            <person name="Cannon C."/>
            <person name="Castanera R."/>
            <person name="Culley D."/>
            <person name="Daum C."/>
            <person name="Ezra D."/>
            <person name="Gonzalez J."/>
            <person name="Henrissat B."/>
            <person name="Kuo A."/>
            <person name="Liang C."/>
            <person name="Lipzen A."/>
            <person name="Lutzoni F."/>
            <person name="Magnuson J."/>
            <person name="Mondo S."/>
            <person name="Nolan M."/>
            <person name="Ohm R."/>
            <person name="Pangilinan J."/>
            <person name="Park H.-J."/>
            <person name="Ramirez L."/>
            <person name="Alfaro M."/>
            <person name="Sun H."/>
            <person name="Tritt A."/>
            <person name="Yoshinaga Y."/>
            <person name="Zwiers L.-H."/>
            <person name="Turgeon B."/>
            <person name="Goodwin S."/>
            <person name="Spatafora J."/>
            <person name="Crous P."/>
            <person name="Grigoriev I."/>
        </authorList>
    </citation>
    <scope>NUCLEOTIDE SEQUENCE</scope>
    <source>
        <strain evidence="2">ATCC 36951</strain>
    </source>
</reference>
<keyword evidence="1" id="KW-0472">Membrane</keyword>
<protein>
    <recommendedName>
        <fullName evidence="4">Methyltransferase type 11 domain-containing protein</fullName>
    </recommendedName>
</protein>
<dbReference type="CDD" id="cd02440">
    <property type="entry name" value="AdoMet_MTases"/>
    <property type="match status" value="1"/>
</dbReference>
<keyword evidence="1" id="KW-0812">Transmembrane</keyword>
<dbReference type="PANTHER" id="PTHR45036">
    <property type="entry name" value="METHYLTRANSFERASE LIKE 7B"/>
    <property type="match status" value="1"/>
</dbReference>
<dbReference type="SUPFAM" id="SSF53335">
    <property type="entry name" value="S-adenosyl-L-methionine-dependent methyltransferases"/>
    <property type="match status" value="1"/>
</dbReference>
<evidence type="ECO:0000313" key="2">
    <source>
        <dbReference type="EMBL" id="KAF2159448.1"/>
    </source>
</evidence>
<organism evidence="2 3">
    <name type="scientific">Zasmidium cellare ATCC 36951</name>
    <dbReference type="NCBI Taxonomy" id="1080233"/>
    <lineage>
        <taxon>Eukaryota</taxon>
        <taxon>Fungi</taxon>
        <taxon>Dikarya</taxon>
        <taxon>Ascomycota</taxon>
        <taxon>Pezizomycotina</taxon>
        <taxon>Dothideomycetes</taxon>
        <taxon>Dothideomycetidae</taxon>
        <taxon>Mycosphaerellales</taxon>
        <taxon>Mycosphaerellaceae</taxon>
        <taxon>Zasmidium</taxon>
    </lineage>
</organism>
<evidence type="ECO:0000313" key="3">
    <source>
        <dbReference type="Proteomes" id="UP000799537"/>
    </source>
</evidence>
<keyword evidence="3" id="KW-1185">Reference proteome</keyword>
<dbReference type="PANTHER" id="PTHR45036:SF1">
    <property type="entry name" value="METHYLTRANSFERASE LIKE 7A"/>
    <property type="match status" value="1"/>
</dbReference>
<evidence type="ECO:0000256" key="1">
    <source>
        <dbReference type="SAM" id="Phobius"/>
    </source>
</evidence>
<dbReference type="Pfam" id="PF13489">
    <property type="entry name" value="Methyltransf_23"/>
    <property type="match status" value="1"/>
</dbReference>
<dbReference type="EMBL" id="ML993637">
    <property type="protein sequence ID" value="KAF2159448.1"/>
    <property type="molecule type" value="Genomic_DNA"/>
</dbReference>
<keyword evidence="1" id="KW-1133">Transmembrane helix</keyword>
<feature type="transmembrane region" description="Helical" evidence="1">
    <location>
        <begin position="20"/>
        <end position="42"/>
    </location>
</feature>
<dbReference type="InterPro" id="IPR052356">
    <property type="entry name" value="Thiol_S-MT"/>
</dbReference>